<evidence type="ECO:0000256" key="4">
    <source>
        <dbReference type="ARBA" id="ARBA00022691"/>
    </source>
</evidence>
<keyword evidence="3 6" id="KW-0808">Transferase</keyword>
<evidence type="ECO:0000313" key="6">
    <source>
        <dbReference type="EMBL" id="MDR6268051.1"/>
    </source>
</evidence>
<dbReference type="SUPFAM" id="SSF53335">
    <property type="entry name" value="S-adenosyl-L-methionine-dependent methyltransferases"/>
    <property type="match status" value="1"/>
</dbReference>
<name>A0ABU1J859_9MICC</name>
<evidence type="ECO:0000313" key="7">
    <source>
        <dbReference type="Proteomes" id="UP001185069"/>
    </source>
</evidence>
<reference evidence="6 7" key="1">
    <citation type="submission" date="2023-07" db="EMBL/GenBank/DDBJ databases">
        <title>Sequencing the genomes of 1000 actinobacteria strains.</title>
        <authorList>
            <person name="Klenk H.-P."/>
        </authorList>
    </citation>
    <scope>NUCLEOTIDE SEQUENCE [LARGE SCALE GENOMIC DNA]</scope>
    <source>
        <strain evidence="6 7">DSM 14555</strain>
    </source>
</reference>
<evidence type="ECO:0000256" key="3">
    <source>
        <dbReference type="ARBA" id="ARBA00022679"/>
    </source>
</evidence>
<dbReference type="Proteomes" id="UP001185069">
    <property type="component" value="Unassembled WGS sequence"/>
</dbReference>
<dbReference type="PANTHER" id="PTHR43667">
    <property type="entry name" value="CYCLOPROPANE-FATTY-ACYL-PHOSPHOLIPID SYNTHASE"/>
    <property type="match status" value="1"/>
</dbReference>
<dbReference type="InterPro" id="IPR003333">
    <property type="entry name" value="CMAS"/>
</dbReference>
<dbReference type="Gene3D" id="3.40.50.150">
    <property type="entry name" value="Vaccinia Virus protein VP39"/>
    <property type="match status" value="1"/>
</dbReference>
<dbReference type="EMBL" id="JAVDQF010000001">
    <property type="protein sequence ID" value="MDR6268051.1"/>
    <property type="molecule type" value="Genomic_DNA"/>
</dbReference>
<gene>
    <name evidence="6" type="ORF">JOE69_000289</name>
</gene>
<dbReference type="GO" id="GO:0008825">
    <property type="term" value="F:cyclopropane-fatty-acyl-phospholipid synthase activity"/>
    <property type="evidence" value="ECO:0007669"/>
    <property type="project" value="UniProtKB-EC"/>
</dbReference>
<proteinExistence type="inferred from homology"/>
<protein>
    <submittedName>
        <fullName evidence="6">Cyclopropane-fatty-acyl-phospholipid synthase</fullName>
        <ecNumber evidence="6">2.1.1.79</ecNumber>
    </submittedName>
</protein>
<sequence length="418" mass="46439">MTQTYSNPNVRQDVWPDVARIPSAIKAKAGAPIAGTLFRAAVRRLPVSVQLPDGSQLGKGGPEMVLRDPDRFYARIANGGLIGLGESYMAGEWDAPDLAALMTVFASRVSQLIPQPLQALRGMILPQQPRRERNTEANTRNNISRHYDLSNELFAEFLDQSMSYSSALFDSLDVSSFEALEPAQHAKIDRLLDLADVGPGTRLLEIGTGWGELALRAARRGAQVYSVTLSSEQKELAEQRVAAAGFADSVRIELLDYRKVQGSFDAIVSVEMIEAVGFEFMPEYFRILSDRLAPGGAIGLQAITIGHERMLATRNSYTWVHKYIFPGGMIPSAELIAEQSALNGLTVENRMAFGQHYAQTLRLWDEQFTRNAAEVGRLGFDETFRRMWHFYLAYSRAGFAAGYLDVQQFQLRKAKGNH</sequence>
<dbReference type="InterPro" id="IPR050723">
    <property type="entry name" value="CFA/CMAS"/>
</dbReference>
<comment type="similarity">
    <text evidence="1">Belongs to the CFA/CMAS family.</text>
</comment>
<accession>A0ABU1J859</accession>
<organism evidence="6 7">
    <name type="scientific">Arthrobacter russicus</name>
    <dbReference type="NCBI Taxonomy" id="172040"/>
    <lineage>
        <taxon>Bacteria</taxon>
        <taxon>Bacillati</taxon>
        <taxon>Actinomycetota</taxon>
        <taxon>Actinomycetes</taxon>
        <taxon>Micrococcales</taxon>
        <taxon>Micrococcaceae</taxon>
        <taxon>Arthrobacter</taxon>
    </lineage>
</organism>
<evidence type="ECO:0000256" key="5">
    <source>
        <dbReference type="ARBA" id="ARBA00023098"/>
    </source>
</evidence>
<dbReference type="CDD" id="cd02440">
    <property type="entry name" value="AdoMet_MTases"/>
    <property type="match status" value="1"/>
</dbReference>
<dbReference type="PANTHER" id="PTHR43667:SF2">
    <property type="entry name" value="FATTY ACID C-METHYL TRANSFERASE"/>
    <property type="match status" value="1"/>
</dbReference>
<dbReference type="Pfam" id="PF02353">
    <property type="entry name" value="CMAS"/>
    <property type="match status" value="1"/>
</dbReference>
<keyword evidence="2 6" id="KW-0489">Methyltransferase</keyword>
<evidence type="ECO:0000256" key="2">
    <source>
        <dbReference type="ARBA" id="ARBA00022603"/>
    </source>
</evidence>
<dbReference type="PIRSF" id="PIRSF003085">
    <property type="entry name" value="CMAS"/>
    <property type="match status" value="1"/>
</dbReference>
<keyword evidence="5" id="KW-0443">Lipid metabolism</keyword>
<keyword evidence="7" id="KW-1185">Reference proteome</keyword>
<dbReference type="RefSeq" id="WP_309795459.1">
    <property type="nucleotide sequence ID" value="NZ_BAAAHY010000006.1"/>
</dbReference>
<comment type="caution">
    <text evidence="6">The sequence shown here is derived from an EMBL/GenBank/DDBJ whole genome shotgun (WGS) entry which is preliminary data.</text>
</comment>
<keyword evidence="4" id="KW-0949">S-adenosyl-L-methionine</keyword>
<dbReference type="InterPro" id="IPR029063">
    <property type="entry name" value="SAM-dependent_MTases_sf"/>
</dbReference>
<dbReference type="GO" id="GO:0032259">
    <property type="term" value="P:methylation"/>
    <property type="evidence" value="ECO:0007669"/>
    <property type="project" value="UniProtKB-KW"/>
</dbReference>
<dbReference type="EC" id="2.1.1.79" evidence="6"/>
<evidence type="ECO:0000256" key="1">
    <source>
        <dbReference type="ARBA" id="ARBA00010815"/>
    </source>
</evidence>